<evidence type="ECO:0000256" key="8">
    <source>
        <dbReference type="SAM" id="MobiDB-lite"/>
    </source>
</evidence>
<evidence type="ECO:0000256" key="2">
    <source>
        <dbReference type="ARBA" id="ARBA00008066"/>
    </source>
</evidence>
<feature type="region of interest" description="Disordered" evidence="8">
    <location>
        <begin position="740"/>
        <end position="776"/>
    </location>
</feature>
<keyword evidence="4 9" id="KW-0812">Transmembrane</keyword>
<reference evidence="11 12" key="1">
    <citation type="journal article" date="2023" name="IScience">
        <title>Expanded male sex-determining region conserved during the evolution of homothallism in the green alga Volvox.</title>
        <authorList>
            <person name="Yamamoto K."/>
            <person name="Matsuzaki R."/>
            <person name="Mahakham W."/>
            <person name="Heman W."/>
            <person name="Sekimoto H."/>
            <person name="Kawachi M."/>
            <person name="Minakuchi Y."/>
            <person name="Toyoda A."/>
            <person name="Nozaki H."/>
        </authorList>
    </citation>
    <scope>NUCLEOTIDE SEQUENCE [LARGE SCALE GENOMIC DNA]</scope>
    <source>
        <strain evidence="11 12">NIES-4468</strain>
    </source>
</reference>
<evidence type="ECO:0000256" key="6">
    <source>
        <dbReference type="ARBA" id="ARBA00022989"/>
    </source>
</evidence>
<feature type="transmembrane region" description="Helical" evidence="9">
    <location>
        <begin position="536"/>
        <end position="558"/>
    </location>
</feature>
<evidence type="ECO:0000256" key="9">
    <source>
        <dbReference type="SAM" id="Phobius"/>
    </source>
</evidence>
<feature type="transmembrane region" description="Helical" evidence="9">
    <location>
        <begin position="130"/>
        <end position="151"/>
    </location>
</feature>
<proteinExistence type="inferred from homology"/>
<dbReference type="EMBL" id="BSDZ01000013">
    <property type="protein sequence ID" value="GLI62613.1"/>
    <property type="molecule type" value="Genomic_DNA"/>
</dbReference>
<feature type="transmembrane region" description="Helical" evidence="9">
    <location>
        <begin position="277"/>
        <end position="297"/>
    </location>
</feature>
<evidence type="ECO:0000313" key="11">
    <source>
        <dbReference type="EMBL" id="GLI62613.1"/>
    </source>
</evidence>
<feature type="transmembrane region" description="Helical" evidence="9">
    <location>
        <begin position="458"/>
        <end position="475"/>
    </location>
</feature>
<feature type="transmembrane region" description="Helical" evidence="9">
    <location>
        <begin position="324"/>
        <end position="345"/>
    </location>
</feature>
<gene>
    <name evidence="11" type="ORF">VaNZ11_005276</name>
</gene>
<evidence type="ECO:0000313" key="12">
    <source>
        <dbReference type="Proteomes" id="UP001165090"/>
    </source>
</evidence>
<evidence type="ECO:0000256" key="3">
    <source>
        <dbReference type="ARBA" id="ARBA00022448"/>
    </source>
</evidence>
<feature type="transmembrane region" description="Helical" evidence="9">
    <location>
        <begin position="239"/>
        <end position="257"/>
    </location>
</feature>
<feature type="transmembrane region" description="Helical" evidence="9">
    <location>
        <begin position="196"/>
        <end position="219"/>
    </location>
</feature>
<feature type="transmembrane region" description="Helical" evidence="9">
    <location>
        <begin position="81"/>
        <end position="103"/>
    </location>
</feature>
<feature type="compositionally biased region" description="Low complexity" evidence="8">
    <location>
        <begin position="1032"/>
        <end position="1043"/>
    </location>
</feature>
<sequence>MRRSSGPFMAAVAGAHEDLLPRLQTSDSIDEPLTNGIFGRSKRSKAVEDGRTSSSQSTINLVNCILGAGVLGYPFCFRSCGLLLGTLIMLVSILASRFSYNLLLYCSQISNKRTYEELAEQAIGKAGKQVVQLCTAALNLGCIVAYLNILADVLSSVAGTIIPPGAEPSRNAYITGVSLFGALPVALWVRDHVTIVTFMMASVGFVFLFAVVVVIFALVPHPAAAAVASSVTMWRPEGLLVAFPVIVYSFTAHPYYLGIFNNLRGATFTRMSRVTNVAMGLSSALYWVVGVFGYLTFRNRTAGDLLRNFGAANVDGMRGAYERAIKLCYGLSILGSVPLVILPFYNLMLPILGFKGPGDGLGLGGGSPGVKRTSSGTPLDTQDSMDSTRGGSYSVCTSPVPLGLGGGGAACGRNRSHTSRAARPGYQQVDVVDLKLHADRDRDRDGGEGEELGFSQHAFVVLVVLGTALATAIWVPNIEFIFGLTGATASVLLSYILPAVTFIRLMDLNPELLGGGNFKVIPDSIRSQWLWRKRKAIVLLCFGVVSGITCTDATLGAVKQEAAVVYLAQQLVAHEVVVAETAKVQQKARAAVTAMSAVELAAKELGQANVNASDTFSKLQQAAAQLDVIAGAGEAGGAAGANGTSKSGKGKGTQKSQEWGLQTLVKEHKQHAAETKVFKAVEQTLTDVRDELRRTAAGVSTVVTQLDAAIAQLSNSGGSGSAAADAAGTGAATAIAAESSGTTTGANSKVHSGGDGSAGSLGSGSVGGSGSTSSMRNRANDLAQELGKALGAFSDVAGNATMAGKSLTQVRSTAVSTLMALSQTIAVLDHVTAAVDAAKKSNKHDDEIKKAAALAMRLALNATATSALAMQLTGEALQRSATEEASELLGMLVQVSQDLEKTSARAKVAKTKRAESSNTTTTTTTTTTTAAAAAAAAAVAAATDTASALGAVSTGAAFTVEEQAAADAAGSTVSIAVGGNNTATKATGSLASNGNAAGKAASSAASTSDQGKSTGTKISGGAGAAGEGALVDLGGSQTATDGAGNTGGSGGSVESPAGTQTDPAAEAAGQLEQVIKDLNSKIAAANTATVSTADAASAQAAAAAAAAAATAAAASAVAATGAGGEKIAVDGLDADGGKAAVEGALVDLSGANGSTAKPTNAGDSVAAGGSARLGSGNLNVSGIAAVLQDAVAVTKVNQEEELQEIKQSLTSTDAVVAERVVDILKDISETQKGDALGKGLRAAPAGSGSAVEPVLTGGGGESAAAAAVAASGVTAADGSSGVTAADGSSGGGLEGALLGLVHKLTDSGSVGKDDSEKVEGPVVKVDMAGNLIQEDGDGDGVVGPTVKDADSQLSSSRDLKKVDAALSSGSGGAKGSDNEGAAGGASDGGGVKLRKLGLGLGLTAGRPK</sequence>
<evidence type="ECO:0000256" key="5">
    <source>
        <dbReference type="ARBA" id="ARBA00022970"/>
    </source>
</evidence>
<feature type="region of interest" description="Disordered" evidence="8">
    <location>
        <begin position="1331"/>
        <end position="1393"/>
    </location>
</feature>
<keyword evidence="6 9" id="KW-1133">Transmembrane helix</keyword>
<dbReference type="PANTHER" id="PTHR22950">
    <property type="entry name" value="AMINO ACID TRANSPORTER"/>
    <property type="match status" value="1"/>
</dbReference>
<keyword evidence="3" id="KW-0813">Transport</keyword>
<dbReference type="Pfam" id="PF01490">
    <property type="entry name" value="Aa_trans"/>
    <property type="match status" value="1"/>
</dbReference>
<feature type="compositionally biased region" description="Gly residues" evidence="8">
    <location>
        <begin position="1381"/>
        <end position="1391"/>
    </location>
</feature>
<organism evidence="11 12">
    <name type="scientific">Volvox africanus</name>
    <dbReference type="NCBI Taxonomy" id="51714"/>
    <lineage>
        <taxon>Eukaryota</taxon>
        <taxon>Viridiplantae</taxon>
        <taxon>Chlorophyta</taxon>
        <taxon>core chlorophytes</taxon>
        <taxon>Chlorophyceae</taxon>
        <taxon>CS clade</taxon>
        <taxon>Chlamydomonadales</taxon>
        <taxon>Volvocaceae</taxon>
        <taxon>Volvox</taxon>
    </lineage>
</organism>
<accession>A0ABQ5RYB4</accession>
<dbReference type="InterPro" id="IPR013057">
    <property type="entry name" value="AA_transpt_TM"/>
</dbReference>
<feature type="transmembrane region" description="Helical" evidence="9">
    <location>
        <begin position="481"/>
        <end position="503"/>
    </location>
</feature>
<feature type="compositionally biased region" description="Gly residues" evidence="8">
    <location>
        <begin position="753"/>
        <end position="770"/>
    </location>
</feature>
<keyword evidence="12" id="KW-1185">Reference proteome</keyword>
<feature type="transmembrane region" description="Helical" evidence="9">
    <location>
        <begin position="171"/>
        <end position="189"/>
    </location>
</feature>
<comment type="subcellular location">
    <subcellularLocation>
        <location evidence="1">Membrane</location>
        <topology evidence="1">Multi-pass membrane protein</topology>
    </subcellularLocation>
</comment>
<comment type="caution">
    <text evidence="11">The sequence shown here is derived from an EMBL/GenBank/DDBJ whole genome shotgun (WGS) entry which is preliminary data.</text>
</comment>
<feature type="transmembrane region" description="Helical" evidence="9">
    <location>
        <begin position="58"/>
        <end position="75"/>
    </location>
</feature>
<evidence type="ECO:0000259" key="10">
    <source>
        <dbReference type="Pfam" id="PF01490"/>
    </source>
</evidence>
<feature type="compositionally biased region" description="Polar residues" evidence="8">
    <location>
        <begin position="372"/>
        <end position="391"/>
    </location>
</feature>
<evidence type="ECO:0000256" key="1">
    <source>
        <dbReference type="ARBA" id="ARBA00004141"/>
    </source>
</evidence>
<evidence type="ECO:0000256" key="7">
    <source>
        <dbReference type="ARBA" id="ARBA00023136"/>
    </source>
</evidence>
<feature type="region of interest" description="Disordered" evidence="8">
    <location>
        <begin position="1032"/>
        <end position="1063"/>
    </location>
</feature>
<evidence type="ECO:0000256" key="4">
    <source>
        <dbReference type="ARBA" id="ARBA00022692"/>
    </source>
</evidence>
<keyword evidence="5" id="KW-0029">Amino-acid transport</keyword>
<feature type="domain" description="Amino acid transporter transmembrane" evidence="10">
    <location>
        <begin position="51"/>
        <end position="507"/>
    </location>
</feature>
<dbReference type="PANTHER" id="PTHR22950:SF458">
    <property type="entry name" value="SODIUM-COUPLED NEUTRAL AMINO ACID TRANSPORTER 11-RELATED"/>
    <property type="match status" value="1"/>
</dbReference>
<protein>
    <recommendedName>
        <fullName evidence="10">Amino acid transporter transmembrane domain-containing protein</fullName>
    </recommendedName>
</protein>
<feature type="region of interest" description="Disordered" evidence="8">
    <location>
        <begin position="363"/>
        <end position="391"/>
    </location>
</feature>
<comment type="similarity">
    <text evidence="2">Belongs to the amino acid/polyamine transporter 2 family.</text>
</comment>
<keyword evidence="7 9" id="KW-0472">Membrane</keyword>
<dbReference type="Proteomes" id="UP001165090">
    <property type="component" value="Unassembled WGS sequence"/>
</dbReference>
<name>A0ABQ5RYB4_9CHLO</name>